<reference evidence="1" key="1">
    <citation type="submission" date="2022-12" db="EMBL/GenBank/DDBJ databases">
        <title>Genome Sequence of Lasiodiplodia mahajangana.</title>
        <authorList>
            <person name="Buettner E."/>
        </authorList>
    </citation>
    <scope>NUCLEOTIDE SEQUENCE</scope>
    <source>
        <strain evidence="1">VT137</strain>
    </source>
</reference>
<dbReference type="Proteomes" id="UP001153332">
    <property type="component" value="Unassembled WGS sequence"/>
</dbReference>
<proteinExistence type="predicted"/>
<evidence type="ECO:0000313" key="1">
    <source>
        <dbReference type="EMBL" id="KAJ8124514.1"/>
    </source>
</evidence>
<protein>
    <submittedName>
        <fullName evidence="1">Uncharacterized protein</fullName>
    </submittedName>
</protein>
<name>A0ACC2JAT0_9PEZI</name>
<sequence length="209" mass="22681">MAPVFPTAATYVCIGQVAEYLGRGAFNIDPKLYLRIFITSDIIALGIQTAGGGISFTETGNVTGGITTGQGIVIGGLIIQVVSLATFFVLFLGVVWPSNILRPKAFGEMNQKEKRLGTFIYLIFLAIILIVGRSAFRVVEFSEGFFGSLVHNQVLFIIFDGFPIAIATAVMVIFHPMDMIPTTPRFVPVTSEELIMMPDDAPRREATAV</sequence>
<comment type="caution">
    <text evidence="1">The sequence shown here is derived from an EMBL/GenBank/DDBJ whole genome shotgun (WGS) entry which is preliminary data.</text>
</comment>
<organism evidence="1 2">
    <name type="scientific">Lasiodiplodia mahajangana</name>
    <dbReference type="NCBI Taxonomy" id="1108764"/>
    <lineage>
        <taxon>Eukaryota</taxon>
        <taxon>Fungi</taxon>
        <taxon>Dikarya</taxon>
        <taxon>Ascomycota</taxon>
        <taxon>Pezizomycotina</taxon>
        <taxon>Dothideomycetes</taxon>
        <taxon>Dothideomycetes incertae sedis</taxon>
        <taxon>Botryosphaeriales</taxon>
        <taxon>Botryosphaeriaceae</taxon>
        <taxon>Lasiodiplodia</taxon>
    </lineage>
</organism>
<dbReference type="EMBL" id="JAPUUL010002967">
    <property type="protein sequence ID" value="KAJ8124514.1"/>
    <property type="molecule type" value="Genomic_DNA"/>
</dbReference>
<evidence type="ECO:0000313" key="2">
    <source>
        <dbReference type="Proteomes" id="UP001153332"/>
    </source>
</evidence>
<gene>
    <name evidence="1" type="ORF">O1611_g9126</name>
</gene>
<accession>A0ACC2JAT0</accession>
<keyword evidence="2" id="KW-1185">Reference proteome</keyword>